<protein>
    <submittedName>
        <fullName evidence="1">Eukaryotic translation initiation factor 2 subunit gamma</fullName>
    </submittedName>
</protein>
<gene>
    <name evidence="1" type="primary">GCD11_2</name>
    <name evidence="1" type="ORF">EV182_005011</name>
</gene>
<reference evidence="1" key="1">
    <citation type="submission" date="2022-06" db="EMBL/GenBank/DDBJ databases">
        <title>Phylogenomic reconstructions and comparative analyses of Kickxellomycotina fungi.</title>
        <authorList>
            <person name="Reynolds N.K."/>
            <person name="Stajich J.E."/>
            <person name="Barry K."/>
            <person name="Grigoriev I.V."/>
            <person name="Crous P."/>
            <person name="Smith M.E."/>
        </authorList>
    </citation>
    <scope>NUCLEOTIDE SEQUENCE</scope>
    <source>
        <strain evidence="1">RSA 2271</strain>
    </source>
</reference>
<keyword evidence="2" id="KW-1185">Reference proteome</keyword>
<dbReference type="Proteomes" id="UP001145114">
    <property type="component" value="Unassembled WGS sequence"/>
</dbReference>
<organism evidence="1 2">
    <name type="scientific">Spiromyces aspiralis</name>
    <dbReference type="NCBI Taxonomy" id="68401"/>
    <lineage>
        <taxon>Eukaryota</taxon>
        <taxon>Fungi</taxon>
        <taxon>Fungi incertae sedis</taxon>
        <taxon>Zoopagomycota</taxon>
        <taxon>Kickxellomycotina</taxon>
        <taxon>Kickxellomycetes</taxon>
        <taxon>Kickxellales</taxon>
        <taxon>Kickxellaceae</taxon>
        <taxon>Spiromyces</taxon>
    </lineage>
</organism>
<evidence type="ECO:0000313" key="2">
    <source>
        <dbReference type="Proteomes" id="UP001145114"/>
    </source>
</evidence>
<accession>A0ACC1HNV4</accession>
<dbReference type="EMBL" id="JAMZIH010001669">
    <property type="protein sequence ID" value="KAJ1677991.1"/>
    <property type="molecule type" value="Genomic_DNA"/>
</dbReference>
<proteinExistence type="predicted"/>
<comment type="caution">
    <text evidence="1">The sequence shown here is derived from an EMBL/GenBank/DDBJ whole genome shotgun (WGS) entry which is preliminary data.</text>
</comment>
<sequence>VGDEIEIRPGIVQKDENGLRVLPIFSRILTLNAESNQLKFAVPGGLIGVGTFIDPMVCRADHLVGNIVGHKGKLPGVYIEIDINYFLLRRLLGVKTEDKKQAKVSKLTKSEVLMVNIGSTAAGARVMGVKDDVAKLILFQPCCTEVGEKIAISRRINKYWR</sequence>
<evidence type="ECO:0000313" key="1">
    <source>
        <dbReference type="EMBL" id="KAJ1677991.1"/>
    </source>
</evidence>
<keyword evidence="1" id="KW-0648">Protein biosynthesis</keyword>
<keyword evidence="1" id="KW-0396">Initiation factor</keyword>
<name>A0ACC1HNV4_9FUNG</name>
<feature type="non-terminal residue" evidence="1">
    <location>
        <position position="1"/>
    </location>
</feature>